<sequence>MICLLGEMSFLLDEIQNFSKTHNFSSLFSKNVFRNKRSGFPAIKGGSNH</sequence>
<evidence type="ECO:0000313" key="2">
    <source>
        <dbReference type="Proteomes" id="UP000199514"/>
    </source>
</evidence>
<proteinExistence type="predicted"/>
<accession>A0A1I1FSG6</accession>
<dbReference type="EMBL" id="FOLE01000002">
    <property type="protein sequence ID" value="SFC02254.1"/>
    <property type="molecule type" value="Genomic_DNA"/>
</dbReference>
<gene>
    <name evidence="1" type="ORF">SAMN05421780_102303</name>
</gene>
<reference evidence="1 2" key="1">
    <citation type="submission" date="2016-10" db="EMBL/GenBank/DDBJ databases">
        <authorList>
            <person name="de Groot N.N."/>
        </authorList>
    </citation>
    <scope>NUCLEOTIDE SEQUENCE [LARGE SCALE GENOMIC DNA]</scope>
    <source>
        <strain evidence="1 2">DSM 6793</strain>
    </source>
</reference>
<evidence type="ECO:0000313" key="1">
    <source>
        <dbReference type="EMBL" id="SFC02254.1"/>
    </source>
</evidence>
<organism evidence="1 2">
    <name type="scientific">Flexibacter flexilis DSM 6793</name>
    <dbReference type="NCBI Taxonomy" id="927664"/>
    <lineage>
        <taxon>Bacteria</taxon>
        <taxon>Pseudomonadati</taxon>
        <taxon>Bacteroidota</taxon>
        <taxon>Cytophagia</taxon>
        <taxon>Cytophagales</taxon>
        <taxon>Flexibacteraceae</taxon>
        <taxon>Flexibacter</taxon>
    </lineage>
</organism>
<keyword evidence="2" id="KW-1185">Reference proteome</keyword>
<protein>
    <submittedName>
        <fullName evidence="1">Uncharacterized protein</fullName>
    </submittedName>
</protein>
<name>A0A1I1FSG6_9BACT</name>
<dbReference type="Proteomes" id="UP000199514">
    <property type="component" value="Unassembled WGS sequence"/>
</dbReference>
<dbReference type="AlphaFoldDB" id="A0A1I1FSG6"/>